<dbReference type="Gene3D" id="3.90.1150.10">
    <property type="entry name" value="Aspartate Aminotransferase, domain 1"/>
    <property type="match status" value="1"/>
</dbReference>
<evidence type="ECO:0000256" key="3">
    <source>
        <dbReference type="ARBA" id="ARBA00010008"/>
    </source>
</evidence>
<dbReference type="RefSeq" id="WP_317902020.1">
    <property type="nucleotide sequence ID" value="NZ_JAIRBC010000011.1"/>
</dbReference>
<dbReference type="PANTHER" id="PTHR13693:SF77">
    <property type="entry name" value="8-AMINO-7-OXONONANOATE SYNTHASE"/>
    <property type="match status" value="1"/>
</dbReference>
<name>A0AAE3ETM6_9FLAO</name>
<keyword evidence="5 6" id="KW-0663">Pyridoxal phosphate</keyword>
<evidence type="ECO:0000259" key="7">
    <source>
        <dbReference type="Pfam" id="PF00155"/>
    </source>
</evidence>
<dbReference type="InterPro" id="IPR015422">
    <property type="entry name" value="PyrdxlP-dep_Trfase_small"/>
</dbReference>
<dbReference type="SUPFAM" id="SSF53383">
    <property type="entry name" value="PLP-dependent transferases"/>
    <property type="match status" value="1"/>
</dbReference>
<organism evidence="8 9">
    <name type="scientific">Cerina litoralis</name>
    <dbReference type="NCBI Taxonomy" id="2874477"/>
    <lineage>
        <taxon>Bacteria</taxon>
        <taxon>Pseudomonadati</taxon>
        <taxon>Bacteroidota</taxon>
        <taxon>Flavobacteriia</taxon>
        <taxon>Flavobacteriales</taxon>
        <taxon>Flavobacteriaceae</taxon>
        <taxon>Cerina</taxon>
    </lineage>
</organism>
<gene>
    <name evidence="8" type="ORF">K8352_08935</name>
</gene>
<keyword evidence="9" id="KW-1185">Reference proteome</keyword>
<evidence type="ECO:0000313" key="8">
    <source>
        <dbReference type="EMBL" id="MCG2460872.1"/>
    </source>
</evidence>
<evidence type="ECO:0000313" key="9">
    <source>
        <dbReference type="Proteomes" id="UP001200642"/>
    </source>
</evidence>
<dbReference type="EMBL" id="JAIRBC010000011">
    <property type="protein sequence ID" value="MCG2460872.1"/>
    <property type="molecule type" value="Genomic_DNA"/>
</dbReference>
<evidence type="ECO:0000256" key="5">
    <source>
        <dbReference type="ARBA" id="ARBA00022898"/>
    </source>
</evidence>
<comment type="similarity">
    <text evidence="3">Belongs to the class-II pyridoxal-phosphate-dependent aminotransferase family. BioF subfamily.</text>
</comment>
<evidence type="ECO:0000256" key="6">
    <source>
        <dbReference type="RuleBase" id="RU003693"/>
    </source>
</evidence>
<dbReference type="GO" id="GO:0009102">
    <property type="term" value="P:biotin biosynthetic process"/>
    <property type="evidence" value="ECO:0007669"/>
    <property type="project" value="TreeGrafter"/>
</dbReference>
<comment type="cofactor">
    <cofactor evidence="1 6">
        <name>pyridoxal 5'-phosphate</name>
        <dbReference type="ChEBI" id="CHEBI:597326"/>
    </cofactor>
</comment>
<proteinExistence type="inferred from homology"/>
<dbReference type="InterPro" id="IPR050087">
    <property type="entry name" value="AON_synthase_class-II"/>
</dbReference>
<keyword evidence="4" id="KW-0808">Transferase</keyword>
<dbReference type="Gene3D" id="3.40.640.10">
    <property type="entry name" value="Type I PLP-dependent aspartate aminotransferase-like (Major domain)"/>
    <property type="match status" value="1"/>
</dbReference>
<evidence type="ECO:0000256" key="4">
    <source>
        <dbReference type="ARBA" id="ARBA00022679"/>
    </source>
</evidence>
<dbReference type="PROSITE" id="PS00599">
    <property type="entry name" value="AA_TRANSFER_CLASS_2"/>
    <property type="match status" value="1"/>
</dbReference>
<comment type="caution">
    <text evidence="8">The sequence shown here is derived from an EMBL/GenBank/DDBJ whole genome shotgun (WGS) entry which is preliminary data.</text>
</comment>
<dbReference type="InterPro" id="IPR004839">
    <property type="entry name" value="Aminotransferase_I/II_large"/>
</dbReference>
<accession>A0AAE3ETM6</accession>
<dbReference type="Pfam" id="PF00155">
    <property type="entry name" value="Aminotran_1_2"/>
    <property type="match status" value="1"/>
</dbReference>
<comment type="pathway">
    <text evidence="2">Lipid metabolism.</text>
</comment>
<dbReference type="Proteomes" id="UP001200642">
    <property type="component" value="Unassembled WGS sequence"/>
</dbReference>
<sequence length="397" mass="43638">MTDLPKKLKLKLKKRQDNNALRSLTLPESLIDFSSNDYLGFARGPQIYEAAGQIMAKRNFLHNGATGSRLLSGNNGLYMELEELLAGFHNSEVALVFNSGYDANVGFFASVPQRGDTVLFDGLIHASIRDGIGLGLAKSYKFKHNDLENLEAIIRRCRKTGTPDGEIFVVTESVFSMDGDSPDLPALTQVCTSNHCRLVIDEAHAVGVFGPNGAGLAQEYGLEDALFARIVTFGKAIGCHGAAILGSETLKAYLVNFARSFIYTTGLPPHSLATIMAAYDHLSVIHTPIGSDRSGRNTALSLRKNIESFNQNLKTLNLTQFFIPSQSAIHCCLVPNNERAKRLAQNLRESNFDVRPILSPTVPKGMERLRICLHSYNREEEMNGLLKAIQKHTPDFA</sequence>
<dbReference type="GO" id="GO:0030170">
    <property type="term" value="F:pyridoxal phosphate binding"/>
    <property type="evidence" value="ECO:0007669"/>
    <property type="project" value="InterPro"/>
</dbReference>
<protein>
    <submittedName>
        <fullName evidence="8">8-amino-7-oxononanoate synthase</fullName>
    </submittedName>
</protein>
<evidence type="ECO:0000256" key="2">
    <source>
        <dbReference type="ARBA" id="ARBA00005189"/>
    </source>
</evidence>
<dbReference type="InterPro" id="IPR015424">
    <property type="entry name" value="PyrdxlP-dep_Trfase"/>
</dbReference>
<dbReference type="InterPro" id="IPR015421">
    <property type="entry name" value="PyrdxlP-dep_Trfase_major"/>
</dbReference>
<dbReference type="PANTHER" id="PTHR13693">
    <property type="entry name" value="CLASS II AMINOTRANSFERASE/8-AMINO-7-OXONONANOATE SYNTHASE"/>
    <property type="match status" value="1"/>
</dbReference>
<evidence type="ECO:0000256" key="1">
    <source>
        <dbReference type="ARBA" id="ARBA00001933"/>
    </source>
</evidence>
<dbReference type="InterPro" id="IPR001917">
    <property type="entry name" value="Aminotrans_II_pyridoxalP_BS"/>
</dbReference>
<feature type="domain" description="Aminotransferase class I/classII large" evidence="7">
    <location>
        <begin position="30"/>
        <end position="389"/>
    </location>
</feature>
<dbReference type="AlphaFoldDB" id="A0AAE3ETM6"/>
<dbReference type="GO" id="GO:0016740">
    <property type="term" value="F:transferase activity"/>
    <property type="evidence" value="ECO:0007669"/>
    <property type="project" value="UniProtKB-KW"/>
</dbReference>
<reference evidence="8" key="1">
    <citation type="submission" date="2023-02" db="EMBL/GenBank/DDBJ databases">
        <title>Genome of Flavobacteriaceae gen. nov. sp. strain F89.</title>
        <authorList>
            <person name="Wang Y."/>
        </authorList>
    </citation>
    <scope>NUCLEOTIDE SEQUENCE</scope>
    <source>
        <strain evidence="8">F89</strain>
    </source>
</reference>